<dbReference type="InterPro" id="IPR036849">
    <property type="entry name" value="Enolase-like_C_sf"/>
</dbReference>
<sequence>MPKLNTIKLIPVSIPYIDDPPTVFQEAWGRQLYVKVELGDLIGWGEVLVYGSNIIDSYIGVFNDVIIPAVTGEVIENVGDVHRLVNKLEKLLFTAGLCGVVSGAMGGLEMALWDALGKYLNKPISELLGVRIRDKVPVYASFPRYSTVDYVVKAVDKALSNGFNTVKLHQHVNDTVDSIKAIRENMGYGVKVALDLNAAFNKPEEALNFLNKVHRYEPYWVEEPIWPPNNYELLTHVADKSPVPIAAGENEYYIGGFKELARIKLMYIQPDVSKVGGLIRFMDIIKEASTLGKPVAPHHRPHKSILTHLYTLHVASVVSNIAIVEWPLSWIKDIYNVDVEVKDGEVSLSRLMNSGVGVNVNEEALGKYPYVSKYSPLVFH</sequence>
<dbReference type="GO" id="GO:0000287">
    <property type="term" value="F:magnesium ion binding"/>
    <property type="evidence" value="ECO:0007669"/>
    <property type="project" value="TreeGrafter"/>
</dbReference>
<dbReference type="PANTHER" id="PTHR13794">
    <property type="entry name" value="ENOLASE SUPERFAMILY, MANDELATE RACEMASE"/>
    <property type="match status" value="1"/>
</dbReference>
<dbReference type="Pfam" id="PF02746">
    <property type="entry name" value="MR_MLE_N"/>
    <property type="match status" value="1"/>
</dbReference>
<dbReference type="GO" id="GO:0009063">
    <property type="term" value="P:amino acid catabolic process"/>
    <property type="evidence" value="ECO:0007669"/>
    <property type="project" value="InterPro"/>
</dbReference>
<dbReference type="AlphaFoldDB" id="A8MDW0"/>
<evidence type="ECO:0000259" key="5">
    <source>
        <dbReference type="SMART" id="SM00922"/>
    </source>
</evidence>
<dbReference type="SUPFAM" id="SSF51604">
    <property type="entry name" value="Enolase C-terminal domain-like"/>
    <property type="match status" value="1"/>
</dbReference>
<evidence type="ECO:0000256" key="3">
    <source>
        <dbReference type="ARBA" id="ARBA00022842"/>
    </source>
</evidence>
<evidence type="ECO:0000256" key="2">
    <source>
        <dbReference type="ARBA" id="ARBA00022723"/>
    </source>
</evidence>
<dbReference type="HOGENOM" id="CLU_030273_3_0_2"/>
<protein>
    <submittedName>
        <fullName evidence="6">Mandelate racemase/muconate lactonizing protein</fullName>
    </submittedName>
</protein>
<dbReference type="KEGG" id="cma:Cmaq_1139"/>
<dbReference type="EMBL" id="CP000852">
    <property type="protein sequence ID" value="ABW01966.1"/>
    <property type="molecule type" value="Genomic_DNA"/>
</dbReference>
<feature type="transmembrane region" description="Helical" evidence="4">
    <location>
        <begin position="91"/>
        <end position="113"/>
    </location>
</feature>
<keyword evidence="3" id="KW-0460">Magnesium</keyword>
<feature type="domain" description="Mandelate racemase/muconate lactonizing enzyme C-terminal" evidence="5">
    <location>
        <begin position="148"/>
        <end position="244"/>
    </location>
</feature>
<keyword evidence="4" id="KW-1133">Transmembrane helix</keyword>
<dbReference type="eggNOG" id="arCOG01168">
    <property type="taxonomic scope" value="Archaea"/>
</dbReference>
<accession>A8MDW0</accession>
<keyword evidence="2" id="KW-0479">Metal-binding</keyword>
<dbReference type="STRING" id="397948.Cmaq_1139"/>
<dbReference type="GO" id="GO:0016052">
    <property type="term" value="P:carbohydrate catabolic process"/>
    <property type="evidence" value="ECO:0007669"/>
    <property type="project" value="TreeGrafter"/>
</dbReference>
<keyword evidence="7" id="KW-1185">Reference proteome</keyword>
<evidence type="ECO:0000256" key="1">
    <source>
        <dbReference type="ARBA" id="ARBA00001946"/>
    </source>
</evidence>
<dbReference type="SFLD" id="SFLDS00001">
    <property type="entry name" value="Enolase"/>
    <property type="match status" value="1"/>
</dbReference>
<dbReference type="InterPro" id="IPR013342">
    <property type="entry name" value="Mandelate_racemase_C"/>
</dbReference>
<evidence type="ECO:0000313" key="6">
    <source>
        <dbReference type="EMBL" id="ABW01966.1"/>
    </source>
</evidence>
<dbReference type="GO" id="GO:0016836">
    <property type="term" value="F:hydro-lyase activity"/>
    <property type="evidence" value="ECO:0007669"/>
    <property type="project" value="TreeGrafter"/>
</dbReference>
<dbReference type="PROSITE" id="PS00908">
    <property type="entry name" value="MR_MLE_1"/>
    <property type="match status" value="1"/>
</dbReference>
<dbReference type="SMART" id="SM00922">
    <property type="entry name" value="MR_MLE"/>
    <property type="match status" value="1"/>
</dbReference>
<name>A8MDW0_CALMQ</name>
<dbReference type="GeneID" id="5710189"/>
<dbReference type="Gene3D" id="3.30.390.10">
    <property type="entry name" value="Enolase-like, N-terminal domain"/>
    <property type="match status" value="1"/>
</dbReference>
<dbReference type="Pfam" id="PF13378">
    <property type="entry name" value="MR_MLE_C"/>
    <property type="match status" value="1"/>
</dbReference>
<dbReference type="PANTHER" id="PTHR13794:SF58">
    <property type="entry name" value="MITOCHONDRIAL ENOLASE SUPERFAMILY MEMBER 1"/>
    <property type="match status" value="1"/>
</dbReference>
<dbReference type="SFLD" id="SFLDG00179">
    <property type="entry name" value="mandelate_racemase"/>
    <property type="match status" value="1"/>
</dbReference>
<dbReference type="SUPFAM" id="SSF54826">
    <property type="entry name" value="Enolase N-terminal domain-like"/>
    <property type="match status" value="1"/>
</dbReference>
<evidence type="ECO:0000313" key="7">
    <source>
        <dbReference type="Proteomes" id="UP000001137"/>
    </source>
</evidence>
<proteinExistence type="predicted"/>
<dbReference type="InterPro" id="IPR018110">
    <property type="entry name" value="Mandel_Rmase/mucon_lact_enz_CS"/>
</dbReference>
<gene>
    <name evidence="6" type="ordered locus">Cmaq_1139</name>
</gene>
<dbReference type="Proteomes" id="UP000001137">
    <property type="component" value="Chromosome"/>
</dbReference>
<keyword evidence="4" id="KW-0812">Transmembrane</keyword>
<dbReference type="InterPro" id="IPR046945">
    <property type="entry name" value="RHMD-like"/>
</dbReference>
<dbReference type="RefSeq" id="WP_012186185.1">
    <property type="nucleotide sequence ID" value="NC_009954.1"/>
</dbReference>
<organism evidence="6 7">
    <name type="scientific">Caldivirga maquilingensis (strain ATCC 700844 / DSM 13496 / JCM 10307 / IC-167)</name>
    <dbReference type="NCBI Taxonomy" id="397948"/>
    <lineage>
        <taxon>Archaea</taxon>
        <taxon>Thermoproteota</taxon>
        <taxon>Thermoprotei</taxon>
        <taxon>Thermoproteales</taxon>
        <taxon>Thermoproteaceae</taxon>
        <taxon>Caldivirga</taxon>
    </lineage>
</organism>
<keyword evidence="4" id="KW-0472">Membrane</keyword>
<dbReference type="OrthoDB" id="372081at2157"/>
<evidence type="ECO:0000256" key="4">
    <source>
        <dbReference type="SAM" id="Phobius"/>
    </source>
</evidence>
<comment type="cofactor">
    <cofactor evidence="1">
        <name>Mg(2+)</name>
        <dbReference type="ChEBI" id="CHEBI:18420"/>
    </cofactor>
</comment>
<dbReference type="InterPro" id="IPR029017">
    <property type="entry name" value="Enolase-like_N"/>
</dbReference>
<reference evidence="6 7" key="1">
    <citation type="submission" date="2007-10" db="EMBL/GenBank/DDBJ databases">
        <title>Complete sequence of Caldivirga maquilingensis IC-167.</title>
        <authorList>
            <consortium name="US DOE Joint Genome Institute"/>
            <person name="Copeland A."/>
            <person name="Lucas S."/>
            <person name="Lapidus A."/>
            <person name="Barry K."/>
            <person name="Glavina del Rio T."/>
            <person name="Dalin E."/>
            <person name="Tice H."/>
            <person name="Pitluck S."/>
            <person name="Saunders E."/>
            <person name="Brettin T."/>
            <person name="Bruce D."/>
            <person name="Detter J.C."/>
            <person name="Han C."/>
            <person name="Schmutz J."/>
            <person name="Larimer F."/>
            <person name="Land M."/>
            <person name="Hauser L."/>
            <person name="Kyrpides N."/>
            <person name="Ivanova N."/>
            <person name="Biddle J.F."/>
            <person name="Zhang Z."/>
            <person name="Fitz-Gibbon S.T."/>
            <person name="Lowe T.M."/>
            <person name="Saltikov C."/>
            <person name="House C.H."/>
            <person name="Richardson P."/>
        </authorList>
    </citation>
    <scope>NUCLEOTIDE SEQUENCE [LARGE SCALE GENOMIC DNA]</scope>
    <source>
        <strain evidence="7">ATCC 700844 / DSM 13496 / JCM 10307 / IC-167</strain>
    </source>
</reference>
<dbReference type="InterPro" id="IPR029065">
    <property type="entry name" value="Enolase_C-like"/>
</dbReference>
<dbReference type="CDD" id="cd03316">
    <property type="entry name" value="MR_like"/>
    <property type="match status" value="1"/>
</dbReference>
<dbReference type="InterPro" id="IPR013341">
    <property type="entry name" value="Mandelate_racemase_N_dom"/>
</dbReference>
<dbReference type="Gene3D" id="3.20.20.120">
    <property type="entry name" value="Enolase-like C-terminal domain"/>
    <property type="match status" value="1"/>
</dbReference>